<dbReference type="OrthoDB" id="445007at2759"/>
<evidence type="ECO:0000313" key="2">
    <source>
        <dbReference type="EMBL" id="GBG83436.1"/>
    </source>
</evidence>
<proteinExistence type="predicted"/>
<keyword evidence="3" id="KW-1185">Reference proteome</keyword>
<dbReference type="PANTHER" id="PTHR20883">
    <property type="entry name" value="PHYTANOYL-COA DIOXYGENASE DOMAIN CONTAINING 1"/>
    <property type="match status" value="1"/>
</dbReference>
<evidence type="ECO:0000256" key="1">
    <source>
        <dbReference type="ARBA" id="ARBA00001962"/>
    </source>
</evidence>
<dbReference type="AlphaFoldDB" id="A0A388LM76"/>
<dbReference type="PANTHER" id="PTHR20883:SF51">
    <property type="entry name" value="PHYTANOYL-COA HYDROXYLASE"/>
    <property type="match status" value="1"/>
</dbReference>
<protein>
    <recommendedName>
        <fullName evidence="4">Fe2OG dioxygenase domain-containing protein</fullName>
    </recommendedName>
</protein>
<dbReference type="SUPFAM" id="SSF51197">
    <property type="entry name" value="Clavaminate synthase-like"/>
    <property type="match status" value="1"/>
</dbReference>
<comment type="caution">
    <text evidence="2">The sequence shown here is derived from an EMBL/GenBank/DDBJ whole genome shotgun (WGS) entry which is preliminary data.</text>
</comment>
<dbReference type="STRING" id="69332.A0A388LM76"/>
<comment type="cofactor">
    <cofactor evidence="1">
        <name>Fe cation</name>
        <dbReference type="ChEBI" id="CHEBI:24875"/>
    </cofactor>
</comment>
<dbReference type="Gramene" id="GBG83436">
    <property type="protein sequence ID" value="GBG83436"/>
    <property type="gene ID" value="CBR_g37149"/>
</dbReference>
<dbReference type="Gene3D" id="2.60.120.620">
    <property type="entry name" value="q2cbj1_9rhob like domain"/>
    <property type="match status" value="1"/>
</dbReference>
<dbReference type="Proteomes" id="UP000265515">
    <property type="component" value="Unassembled WGS sequence"/>
</dbReference>
<evidence type="ECO:0000313" key="3">
    <source>
        <dbReference type="Proteomes" id="UP000265515"/>
    </source>
</evidence>
<reference evidence="2 3" key="1">
    <citation type="journal article" date="2018" name="Cell">
        <title>The Chara Genome: Secondary Complexity and Implications for Plant Terrestrialization.</title>
        <authorList>
            <person name="Nishiyama T."/>
            <person name="Sakayama H."/>
            <person name="Vries J.D."/>
            <person name="Buschmann H."/>
            <person name="Saint-Marcoux D."/>
            <person name="Ullrich K.K."/>
            <person name="Haas F.B."/>
            <person name="Vanderstraeten L."/>
            <person name="Becker D."/>
            <person name="Lang D."/>
            <person name="Vosolsobe S."/>
            <person name="Rombauts S."/>
            <person name="Wilhelmsson P.K.I."/>
            <person name="Janitza P."/>
            <person name="Kern R."/>
            <person name="Heyl A."/>
            <person name="Rumpler F."/>
            <person name="Villalobos L.I.A.C."/>
            <person name="Clay J.M."/>
            <person name="Skokan R."/>
            <person name="Toyoda A."/>
            <person name="Suzuki Y."/>
            <person name="Kagoshima H."/>
            <person name="Schijlen E."/>
            <person name="Tajeshwar N."/>
            <person name="Catarino B."/>
            <person name="Hetherington A.J."/>
            <person name="Saltykova A."/>
            <person name="Bonnot C."/>
            <person name="Breuninger H."/>
            <person name="Symeonidi A."/>
            <person name="Radhakrishnan G.V."/>
            <person name="Van Nieuwerburgh F."/>
            <person name="Deforce D."/>
            <person name="Chang C."/>
            <person name="Karol K.G."/>
            <person name="Hedrich R."/>
            <person name="Ulvskov P."/>
            <person name="Glockner G."/>
            <person name="Delwiche C.F."/>
            <person name="Petrasek J."/>
            <person name="Van de Peer Y."/>
            <person name="Friml J."/>
            <person name="Beilby M."/>
            <person name="Dolan L."/>
            <person name="Kohara Y."/>
            <person name="Sugano S."/>
            <person name="Fujiyama A."/>
            <person name="Delaux P.-M."/>
            <person name="Quint M."/>
            <person name="TheiBen G."/>
            <person name="Hagemann M."/>
            <person name="Harholt J."/>
            <person name="Dunand C."/>
            <person name="Zachgo S."/>
            <person name="Langdale J."/>
            <person name="Maumus F."/>
            <person name="Straeten D.V.D."/>
            <person name="Gould S.B."/>
            <person name="Rensing S.A."/>
        </authorList>
    </citation>
    <scope>NUCLEOTIDE SEQUENCE [LARGE SCALE GENOMIC DNA]</scope>
    <source>
        <strain evidence="2 3">S276</strain>
    </source>
</reference>
<dbReference type="InterPro" id="IPR008775">
    <property type="entry name" value="Phytyl_CoA_dOase-like"/>
</dbReference>
<dbReference type="OMA" id="NCMHGSG"/>
<gene>
    <name evidence="2" type="ORF">CBR_g37149</name>
</gene>
<sequence>MASAEEQSAYLRDGFFIRRRMFDAEEIAVLRACANSDELQRGAYELDDGEGLRTRMVLWNRVGQDAFGLVARSSRIVRTVESLLGGEVYHYHSKLIMKQPWTGGSFAWHQDYGYWYLNGCLFPEMASVFIAIDPNTKENGCLQVLRGSHKMGRVDHGEYGDQKGADPERVEEAKKQLQLVHCELEPGDALIFDCNLLHRSNQNLSPNPRWSLICCYNTKHNNPYKKSHHPFYEPLDVLEGDEDRTALKLFRSQPLSKATVHSLLNVADDKTVGATQVRNQ</sequence>
<organism evidence="2 3">
    <name type="scientific">Chara braunii</name>
    <name type="common">Braun's stonewort</name>
    <dbReference type="NCBI Taxonomy" id="69332"/>
    <lineage>
        <taxon>Eukaryota</taxon>
        <taxon>Viridiplantae</taxon>
        <taxon>Streptophyta</taxon>
        <taxon>Charophyceae</taxon>
        <taxon>Charales</taxon>
        <taxon>Characeae</taxon>
        <taxon>Chara</taxon>
    </lineage>
</organism>
<evidence type="ECO:0008006" key="4">
    <source>
        <dbReference type="Google" id="ProtNLM"/>
    </source>
</evidence>
<dbReference type="EMBL" id="BFEA01000439">
    <property type="protein sequence ID" value="GBG83436.1"/>
    <property type="molecule type" value="Genomic_DNA"/>
</dbReference>
<accession>A0A388LM76</accession>
<name>A0A388LM76_CHABU</name>
<dbReference type="Pfam" id="PF05721">
    <property type="entry name" value="PhyH"/>
    <property type="match status" value="1"/>
</dbReference>